<feature type="compositionally biased region" description="Low complexity" evidence="1">
    <location>
        <begin position="236"/>
        <end position="268"/>
    </location>
</feature>
<dbReference type="EMBL" id="JADGIZ020000021">
    <property type="protein sequence ID" value="KAL2915785.1"/>
    <property type="molecule type" value="Genomic_DNA"/>
</dbReference>
<dbReference type="SUPFAM" id="SSF46934">
    <property type="entry name" value="UBA-like"/>
    <property type="match status" value="2"/>
</dbReference>
<dbReference type="InterPro" id="IPR015940">
    <property type="entry name" value="UBA"/>
</dbReference>
<dbReference type="Gene3D" id="1.10.8.10">
    <property type="entry name" value="DNA helicase RuvA subunit, C-terminal domain"/>
    <property type="match status" value="2"/>
</dbReference>
<dbReference type="Proteomes" id="UP001527925">
    <property type="component" value="Unassembled WGS sequence"/>
</dbReference>
<evidence type="ECO:0000313" key="4">
    <source>
        <dbReference type="Proteomes" id="UP001527925"/>
    </source>
</evidence>
<dbReference type="InterPro" id="IPR009060">
    <property type="entry name" value="UBA-like_sf"/>
</dbReference>
<name>A0ABR4N8F5_9FUNG</name>
<feature type="region of interest" description="Disordered" evidence="1">
    <location>
        <begin position="180"/>
        <end position="218"/>
    </location>
</feature>
<comment type="caution">
    <text evidence="3">The sequence shown here is derived from an EMBL/GenBank/DDBJ whole genome shotgun (WGS) entry which is preliminary data.</text>
</comment>
<protein>
    <submittedName>
        <fullName evidence="3">Protein gts1</fullName>
    </submittedName>
</protein>
<gene>
    <name evidence="3" type="primary">GTS1_2</name>
    <name evidence="3" type="ORF">HK105_204732</name>
</gene>
<feature type="compositionally biased region" description="Polar residues" evidence="1">
    <location>
        <begin position="282"/>
        <end position="295"/>
    </location>
</feature>
<dbReference type="PROSITE" id="PS50030">
    <property type="entry name" value="UBA"/>
    <property type="match status" value="2"/>
</dbReference>
<evidence type="ECO:0000313" key="3">
    <source>
        <dbReference type="EMBL" id="KAL2915785.1"/>
    </source>
</evidence>
<evidence type="ECO:0000259" key="2">
    <source>
        <dbReference type="PROSITE" id="PS50030"/>
    </source>
</evidence>
<organism evidence="3 4">
    <name type="scientific">Polyrhizophydium stewartii</name>
    <dbReference type="NCBI Taxonomy" id="2732419"/>
    <lineage>
        <taxon>Eukaryota</taxon>
        <taxon>Fungi</taxon>
        <taxon>Fungi incertae sedis</taxon>
        <taxon>Chytridiomycota</taxon>
        <taxon>Chytridiomycota incertae sedis</taxon>
        <taxon>Chytridiomycetes</taxon>
        <taxon>Rhizophydiales</taxon>
        <taxon>Rhizophydiales incertae sedis</taxon>
        <taxon>Polyrhizophydium</taxon>
    </lineage>
</organism>
<reference evidence="3 4" key="1">
    <citation type="submission" date="2023-09" db="EMBL/GenBank/DDBJ databases">
        <title>Pangenome analysis of Batrachochytrium dendrobatidis and related Chytrids.</title>
        <authorList>
            <person name="Yacoub M.N."/>
            <person name="Stajich J.E."/>
            <person name="James T.Y."/>
        </authorList>
    </citation>
    <scope>NUCLEOTIDE SEQUENCE [LARGE SCALE GENOMIC DNA]</scope>
    <source>
        <strain evidence="3 4">JEL0888</strain>
    </source>
</reference>
<feature type="domain" description="UBA" evidence="2">
    <location>
        <begin position="6"/>
        <end position="50"/>
    </location>
</feature>
<sequence>MSGSINPNEDFAGQLKVLASMGFTDMPLNRRALRQSMGRVNQAIDLIVAGEVVDDTPAAGAGGHGAEDRPLAEMYVRTSHPGGSVFRPVAPGAAHQQPPQDSSLPMFIFPVLDPLQQDKVLQLAGLGFNDEGRIRHALHKSKWNVEVAAGLLLEDYGSLDSGFSGTPLPSAGGQVQFQYRPQQHQGQSHFQQPHQPHQPHQQQQQPYHHPQTQHRSADPYSALRSVQPTERFSYTSGPGASGAAVQAAPASHSSAHNPFGGSPSAARSPPQPSLPARPAAAISSSNRYTSTQKQVLTEFDPFSDDNRI</sequence>
<evidence type="ECO:0000256" key="1">
    <source>
        <dbReference type="SAM" id="MobiDB-lite"/>
    </source>
</evidence>
<feature type="compositionally biased region" description="Low complexity" evidence="1">
    <location>
        <begin position="181"/>
        <end position="214"/>
    </location>
</feature>
<keyword evidence="4" id="KW-1185">Reference proteome</keyword>
<feature type="region of interest" description="Disordered" evidence="1">
    <location>
        <begin position="231"/>
        <end position="308"/>
    </location>
</feature>
<accession>A0ABR4N8F5</accession>
<dbReference type="SMART" id="SM00165">
    <property type="entry name" value="UBA"/>
    <property type="match status" value="2"/>
</dbReference>
<proteinExistence type="predicted"/>
<feature type="domain" description="UBA" evidence="2">
    <location>
        <begin position="114"/>
        <end position="155"/>
    </location>
</feature>